<dbReference type="Gene3D" id="3.40.50.1820">
    <property type="entry name" value="alpha/beta hydrolase"/>
    <property type="match status" value="1"/>
</dbReference>
<reference evidence="1 2" key="1">
    <citation type="submission" date="2020-08" db="EMBL/GenBank/DDBJ databases">
        <title>Sequencing the genomes of 1000 actinobacteria strains.</title>
        <authorList>
            <person name="Klenk H.-P."/>
        </authorList>
    </citation>
    <scope>NUCLEOTIDE SEQUENCE [LARGE SCALE GENOMIC DNA]</scope>
    <source>
        <strain evidence="1 2">DSM 28967</strain>
    </source>
</reference>
<dbReference type="AlphaFoldDB" id="A0A7W9JC56"/>
<evidence type="ECO:0000313" key="2">
    <source>
        <dbReference type="Proteomes" id="UP000549971"/>
    </source>
</evidence>
<dbReference type="RefSeq" id="WP_184801101.1">
    <property type="nucleotide sequence ID" value="NZ_JACHMY010000001.1"/>
</dbReference>
<dbReference type="InterPro" id="IPR029058">
    <property type="entry name" value="AB_hydrolase_fold"/>
</dbReference>
<proteinExistence type="predicted"/>
<dbReference type="Pfam" id="PF06821">
    <property type="entry name" value="Ser_hydrolase"/>
    <property type="match status" value="1"/>
</dbReference>
<accession>A0A7W9JC56</accession>
<gene>
    <name evidence="1" type="ORF">HDA39_006170</name>
</gene>
<evidence type="ECO:0000313" key="1">
    <source>
        <dbReference type="EMBL" id="MBB5839436.1"/>
    </source>
</evidence>
<name>A0A7W9JC56_9ACTN</name>
<organism evidence="1 2">
    <name type="scientific">Kribbella italica</name>
    <dbReference type="NCBI Taxonomy" id="1540520"/>
    <lineage>
        <taxon>Bacteria</taxon>
        <taxon>Bacillati</taxon>
        <taxon>Actinomycetota</taxon>
        <taxon>Actinomycetes</taxon>
        <taxon>Propionibacteriales</taxon>
        <taxon>Kribbellaceae</taxon>
        <taxon>Kribbella</taxon>
    </lineage>
</organism>
<dbReference type="GO" id="GO:0016787">
    <property type="term" value="F:hydrolase activity"/>
    <property type="evidence" value="ECO:0007669"/>
    <property type="project" value="InterPro"/>
</dbReference>
<comment type="caution">
    <text evidence="1">The sequence shown here is derived from an EMBL/GenBank/DDBJ whole genome shotgun (WGS) entry which is preliminary data.</text>
</comment>
<dbReference type="InterPro" id="IPR010662">
    <property type="entry name" value="RBBP9/YdeN"/>
</dbReference>
<sequence length="221" mass="23471">MGVTAPVVLVPGLGLGPASYAPTQRHLEIPSTIVTLPGYGEPIDHDDLQVDALADRLAKQLQPGTVVVGHSASCHTVVATALAYPDLVSALVLVGPTGDVRASGWPTLAGRWVRSAVWERPDLIPTLAKQYFRTTFRGMAQAEQVARHYDLAAAMPKVGVPTVVLRSPHDHLCPASWAQRLADLADGEAWTLPTGSHMPVLTNGRDLATFIHRAAGVYKAG</sequence>
<dbReference type="Proteomes" id="UP000549971">
    <property type="component" value="Unassembled WGS sequence"/>
</dbReference>
<dbReference type="EMBL" id="JACHMY010000001">
    <property type="protein sequence ID" value="MBB5839436.1"/>
    <property type="molecule type" value="Genomic_DNA"/>
</dbReference>
<dbReference type="SUPFAM" id="SSF53474">
    <property type="entry name" value="alpha/beta-Hydrolases"/>
    <property type="match status" value="1"/>
</dbReference>
<protein>
    <submittedName>
        <fullName evidence="1">Pimeloyl-ACP methyl ester carboxylesterase</fullName>
    </submittedName>
</protein>
<keyword evidence="2" id="KW-1185">Reference proteome</keyword>